<organism evidence="4 5">
    <name type="scientific">Moheibacter stercoris</name>
    <dbReference type="NCBI Taxonomy" id="1628251"/>
    <lineage>
        <taxon>Bacteria</taxon>
        <taxon>Pseudomonadati</taxon>
        <taxon>Bacteroidota</taxon>
        <taxon>Flavobacteriia</taxon>
        <taxon>Flavobacteriales</taxon>
        <taxon>Weeksellaceae</taxon>
        <taxon>Moheibacter</taxon>
    </lineage>
</organism>
<dbReference type="EC" id="1.20.4.1" evidence="4"/>
<evidence type="ECO:0000256" key="1">
    <source>
        <dbReference type="ARBA" id="ARBA00007198"/>
    </source>
</evidence>
<dbReference type="CDD" id="cd03034">
    <property type="entry name" value="ArsC_ArsC"/>
    <property type="match status" value="1"/>
</dbReference>
<keyword evidence="5" id="KW-1185">Reference proteome</keyword>
<evidence type="ECO:0000256" key="2">
    <source>
        <dbReference type="ARBA" id="ARBA00023002"/>
    </source>
</evidence>
<dbReference type="InterPro" id="IPR006659">
    <property type="entry name" value="Arsenate_reductase"/>
</dbReference>
<evidence type="ECO:0000313" key="5">
    <source>
        <dbReference type="Proteomes" id="UP001549146"/>
    </source>
</evidence>
<gene>
    <name evidence="4" type="ORF">ABID46_000715</name>
</gene>
<comment type="similarity">
    <text evidence="1 3">Belongs to the ArsC family.</text>
</comment>
<dbReference type="PANTHER" id="PTHR30041">
    <property type="entry name" value="ARSENATE REDUCTASE"/>
    <property type="match status" value="1"/>
</dbReference>
<evidence type="ECO:0000256" key="3">
    <source>
        <dbReference type="PROSITE-ProRule" id="PRU01282"/>
    </source>
</evidence>
<dbReference type="Gene3D" id="3.40.30.10">
    <property type="entry name" value="Glutaredoxin"/>
    <property type="match status" value="1"/>
</dbReference>
<dbReference type="EMBL" id="JBEPMO010000003">
    <property type="protein sequence ID" value="MET3731148.1"/>
    <property type="molecule type" value="Genomic_DNA"/>
</dbReference>
<protein>
    <submittedName>
        <fullName evidence="4">Arsenate reductase</fullName>
        <ecNumber evidence="4">1.20.4.1</ecNumber>
    </submittedName>
</protein>
<dbReference type="InterPro" id="IPR036249">
    <property type="entry name" value="Thioredoxin-like_sf"/>
</dbReference>
<dbReference type="NCBIfam" id="TIGR00014">
    <property type="entry name" value="arsC"/>
    <property type="match status" value="1"/>
</dbReference>
<comment type="caution">
    <text evidence="4">The sequence shown here is derived from an EMBL/GenBank/DDBJ whole genome shotgun (WGS) entry which is preliminary data.</text>
</comment>
<accession>A0ABV2LUI2</accession>
<dbReference type="GO" id="GO:0008794">
    <property type="term" value="F:arsenate reductase (glutaredoxin) activity"/>
    <property type="evidence" value="ECO:0007669"/>
    <property type="project" value="UniProtKB-EC"/>
</dbReference>
<dbReference type="PROSITE" id="PS51353">
    <property type="entry name" value="ARSC"/>
    <property type="match status" value="1"/>
</dbReference>
<sequence>MIQIYHNSRCSKSREGLQILEESGKDFEVIEYMKDKVSVDELKNLIEKLKTQPIDLVRKNETIWKENFKGKELSDQEILEAMAEFPNLIERPIVIHNGKAVIGRPPSLINDIL</sequence>
<reference evidence="4 5" key="1">
    <citation type="submission" date="2024-06" db="EMBL/GenBank/DDBJ databases">
        <title>Genomic Encyclopedia of Type Strains, Phase IV (KMG-IV): sequencing the most valuable type-strain genomes for metagenomic binning, comparative biology and taxonomic classification.</title>
        <authorList>
            <person name="Goeker M."/>
        </authorList>
    </citation>
    <scope>NUCLEOTIDE SEQUENCE [LARGE SCALE GENOMIC DNA]</scope>
    <source>
        <strain evidence="4 5">DSM 29388</strain>
    </source>
</reference>
<dbReference type="Proteomes" id="UP001549146">
    <property type="component" value="Unassembled WGS sequence"/>
</dbReference>
<keyword evidence="2 4" id="KW-0560">Oxidoreductase</keyword>
<dbReference type="SUPFAM" id="SSF52833">
    <property type="entry name" value="Thioredoxin-like"/>
    <property type="match status" value="1"/>
</dbReference>
<dbReference type="Pfam" id="PF03960">
    <property type="entry name" value="ArsC"/>
    <property type="match status" value="1"/>
</dbReference>
<evidence type="ECO:0000313" key="4">
    <source>
        <dbReference type="EMBL" id="MET3731148.1"/>
    </source>
</evidence>
<proteinExistence type="inferred from homology"/>
<dbReference type="RefSeq" id="WP_354507141.1">
    <property type="nucleotide sequence ID" value="NZ_JBEPMO010000003.1"/>
</dbReference>
<dbReference type="InterPro" id="IPR006660">
    <property type="entry name" value="Arsenate_reductase-like"/>
</dbReference>
<name>A0ABV2LUI2_9FLAO</name>
<dbReference type="PANTHER" id="PTHR30041:SF4">
    <property type="entry name" value="ARSENATE REDUCTASE"/>
    <property type="match status" value="1"/>
</dbReference>